<keyword evidence="2" id="KW-0472">Membrane</keyword>
<reference evidence="3 4" key="1">
    <citation type="journal article" date="2010" name="Nature">
        <title>The Ectocarpus genome and the independent evolution of multicellularity in brown algae.</title>
        <authorList>
            <person name="Cock J.M."/>
            <person name="Sterck L."/>
            <person name="Rouze P."/>
            <person name="Scornet D."/>
            <person name="Allen A.E."/>
            <person name="Amoutzias G."/>
            <person name="Anthouard V."/>
            <person name="Artiguenave F."/>
            <person name="Aury J.M."/>
            <person name="Badger J.H."/>
            <person name="Beszteri B."/>
            <person name="Billiau K."/>
            <person name="Bonnet E."/>
            <person name="Bothwell J.H."/>
            <person name="Bowler C."/>
            <person name="Boyen C."/>
            <person name="Brownlee C."/>
            <person name="Carrano C.J."/>
            <person name="Charrier B."/>
            <person name="Cho G.Y."/>
            <person name="Coelho S.M."/>
            <person name="Collen J."/>
            <person name="Corre E."/>
            <person name="Da Silva C."/>
            <person name="Delage L."/>
            <person name="Delaroque N."/>
            <person name="Dittami S.M."/>
            <person name="Doulbeau S."/>
            <person name="Elias M."/>
            <person name="Farnham G."/>
            <person name="Gachon C.M."/>
            <person name="Gschloessl B."/>
            <person name="Heesch S."/>
            <person name="Jabbari K."/>
            <person name="Jubin C."/>
            <person name="Kawai H."/>
            <person name="Kimura K."/>
            <person name="Kloareg B."/>
            <person name="Kupper F.C."/>
            <person name="Lang D."/>
            <person name="Le Bail A."/>
            <person name="Leblanc C."/>
            <person name="Lerouge P."/>
            <person name="Lohr M."/>
            <person name="Lopez P.J."/>
            <person name="Martens C."/>
            <person name="Maumus F."/>
            <person name="Michel G."/>
            <person name="Miranda-Saavedra D."/>
            <person name="Morales J."/>
            <person name="Moreau H."/>
            <person name="Motomura T."/>
            <person name="Nagasato C."/>
            <person name="Napoli C.A."/>
            <person name="Nelson D.R."/>
            <person name="Nyvall-Collen P."/>
            <person name="Peters A.F."/>
            <person name="Pommier C."/>
            <person name="Potin P."/>
            <person name="Poulain J."/>
            <person name="Quesneville H."/>
            <person name="Read B."/>
            <person name="Rensing S.A."/>
            <person name="Ritter A."/>
            <person name="Rousvoal S."/>
            <person name="Samanta M."/>
            <person name="Samson G."/>
            <person name="Schroeder D.C."/>
            <person name="Segurens B."/>
            <person name="Strittmatter M."/>
            <person name="Tonon T."/>
            <person name="Tregear J.W."/>
            <person name="Valentin K."/>
            <person name="von Dassow P."/>
            <person name="Yamagishi T."/>
            <person name="Van de Peer Y."/>
            <person name="Wincker P."/>
        </authorList>
    </citation>
    <scope>NUCLEOTIDE SEQUENCE [LARGE SCALE GENOMIC DNA]</scope>
    <source>
        <strain evidence="4">Ec32 / CCAP1310/4</strain>
    </source>
</reference>
<feature type="compositionally biased region" description="Basic and acidic residues" evidence="1">
    <location>
        <begin position="399"/>
        <end position="411"/>
    </location>
</feature>
<keyword evidence="2" id="KW-1133">Transmembrane helix</keyword>
<feature type="transmembrane region" description="Helical" evidence="2">
    <location>
        <begin position="650"/>
        <end position="670"/>
    </location>
</feature>
<feature type="compositionally biased region" description="Pro residues" evidence="1">
    <location>
        <begin position="176"/>
        <end position="188"/>
    </location>
</feature>
<feature type="compositionally biased region" description="Polar residues" evidence="1">
    <location>
        <begin position="347"/>
        <end position="360"/>
    </location>
</feature>
<proteinExistence type="predicted"/>
<name>D7G913_ECTSI</name>
<feature type="region of interest" description="Disordered" evidence="1">
    <location>
        <begin position="59"/>
        <end position="80"/>
    </location>
</feature>
<protein>
    <recommendedName>
        <fullName evidence="5">Transmembrane protein</fullName>
    </recommendedName>
</protein>
<evidence type="ECO:0000313" key="4">
    <source>
        <dbReference type="Proteomes" id="UP000002630"/>
    </source>
</evidence>
<keyword evidence="2" id="KW-0812">Transmembrane</keyword>
<dbReference type="AlphaFoldDB" id="D7G913"/>
<dbReference type="EMBL" id="FN649735">
    <property type="protein sequence ID" value="CBJ28174.1"/>
    <property type="molecule type" value="Genomic_DNA"/>
</dbReference>
<organism evidence="3 4">
    <name type="scientific">Ectocarpus siliculosus</name>
    <name type="common">Brown alga</name>
    <name type="synonym">Conferva siliculosa</name>
    <dbReference type="NCBI Taxonomy" id="2880"/>
    <lineage>
        <taxon>Eukaryota</taxon>
        <taxon>Sar</taxon>
        <taxon>Stramenopiles</taxon>
        <taxon>Ochrophyta</taxon>
        <taxon>PX clade</taxon>
        <taxon>Phaeophyceae</taxon>
        <taxon>Ectocarpales</taxon>
        <taxon>Ectocarpaceae</taxon>
        <taxon>Ectocarpus</taxon>
    </lineage>
</organism>
<evidence type="ECO:0000313" key="3">
    <source>
        <dbReference type="EMBL" id="CBJ28174.1"/>
    </source>
</evidence>
<feature type="compositionally biased region" description="Basic and acidic residues" evidence="1">
    <location>
        <begin position="418"/>
        <end position="435"/>
    </location>
</feature>
<feature type="compositionally biased region" description="Low complexity" evidence="1">
    <location>
        <begin position="378"/>
        <end position="398"/>
    </location>
</feature>
<dbReference type="InParanoid" id="D7G913"/>
<evidence type="ECO:0008006" key="5">
    <source>
        <dbReference type="Google" id="ProtNLM"/>
    </source>
</evidence>
<feature type="transmembrane region" description="Helical" evidence="2">
    <location>
        <begin position="676"/>
        <end position="693"/>
    </location>
</feature>
<dbReference type="OrthoDB" id="79610at2759"/>
<dbReference type="EMBL" id="FN649181">
    <property type="protein sequence ID" value="CBJ28174.1"/>
    <property type="molecule type" value="Genomic_DNA"/>
</dbReference>
<sequence length="716" mass="77675">MEANNSKEDDIEVDHYFLPGGILDTHHEEDMIGGSLLDEIGGVGNVTALHPAKQMASRIVGSGPRTDLPPAATASDRRPQQFHRKITSVIGGGPTRLSVEGTNPMAKEFTPSTCSIPADAAVELPTGSLHAHSRHPAPETVNRVFSAAVGSEVKTAAAELPYRTAMQRQSRNLQGPPGPPGPITPPQPAAQRSLGDRAQQHPRHQPGGKPWPVRATVTHSHPGPTLPSKHRLTIAKGGSSTGRDHVHDDTVGRGQRVDQVQAVSRGPSRNRIQAQPGVRRVSHGQANSPHQDASTKVSSRRQEDFVDHTAQPSVGSRLESARDDSSQQPMSTSLFPVEQGQEMLPPQASNGLSSSAQRQGSHAERTARDDGEPSLPATSSSGTPQQSSSSGRMSSSNERSSRQARPEDESACHLQSHVHKEKDKGKFKKKDDRTYRAAPNKQVLGTAVKEPSRMKLGTRPSLSQKIRLMGGYLRSSSLGIVAAIVRTIAWQLNRLRLVRRMLTLVSFAASSSVSLLSAVILSTSWLFLLGLRLHSLALKEITGSIHVAVCFLFPYCFQYLVSAIDEWAPHWLPACLWYSFLMQMFCTSNHQYKHSMSSHLVPALRALLPVAFLCEVPSGRSYLLALGGSELLLLSFTLAAVRLRCIFSPIFLLSWSCQVFALATCGSSASLQYGQVLVSLASLHAVSMVDVMLNSRFYHARYRAGMSLTNGFRTVP</sequence>
<feature type="compositionally biased region" description="Basic and acidic residues" evidence="1">
    <location>
        <begin position="242"/>
        <end position="251"/>
    </location>
</feature>
<feature type="transmembrane region" description="Helical" evidence="2">
    <location>
        <begin position="541"/>
        <end position="561"/>
    </location>
</feature>
<evidence type="ECO:0000256" key="2">
    <source>
        <dbReference type="SAM" id="Phobius"/>
    </source>
</evidence>
<feature type="compositionally biased region" description="Basic and acidic residues" evidence="1">
    <location>
        <begin position="361"/>
        <end position="371"/>
    </location>
</feature>
<feature type="region of interest" description="Disordered" evidence="1">
    <location>
        <begin position="168"/>
        <end position="438"/>
    </location>
</feature>
<dbReference type="eggNOG" id="ENOG502RXB7">
    <property type="taxonomic scope" value="Eukaryota"/>
</dbReference>
<accession>D7G913</accession>
<feature type="transmembrane region" description="Helical" evidence="2">
    <location>
        <begin position="504"/>
        <end position="529"/>
    </location>
</feature>
<feature type="transmembrane region" description="Helical" evidence="2">
    <location>
        <begin position="624"/>
        <end position="643"/>
    </location>
</feature>
<dbReference type="Proteomes" id="UP000002630">
    <property type="component" value="Linkage Group LG10"/>
</dbReference>
<keyword evidence="4" id="KW-1185">Reference proteome</keyword>
<gene>
    <name evidence="3" type="ORF">Esi_0094_0043</name>
</gene>
<feature type="compositionally biased region" description="Polar residues" evidence="1">
    <location>
        <begin position="284"/>
        <end position="297"/>
    </location>
</feature>
<evidence type="ECO:0000256" key="1">
    <source>
        <dbReference type="SAM" id="MobiDB-lite"/>
    </source>
</evidence>